<reference evidence="5 6" key="1">
    <citation type="submission" date="2016-01" db="EMBL/GenBank/DDBJ databases">
        <title>Genome sequence of the yeast Holleya sinecauda.</title>
        <authorList>
            <person name="Dietrich F.S."/>
        </authorList>
    </citation>
    <scope>NUCLEOTIDE SEQUENCE [LARGE SCALE GENOMIC DNA]</scope>
    <source>
        <strain evidence="5 6">ATCC 58844</strain>
    </source>
</reference>
<evidence type="ECO:0000256" key="2">
    <source>
        <dbReference type="ARBA" id="ARBA00022946"/>
    </source>
</evidence>
<dbReference type="InterPro" id="IPR006073">
    <property type="entry name" value="GTP-bd"/>
</dbReference>
<dbReference type="PANTHER" id="PTHR46434:SF1">
    <property type="entry name" value="GENETIC INTERACTOR OF PROHIBITINS 3, MITOCHONDRIAL"/>
    <property type="match status" value="1"/>
</dbReference>
<proteinExistence type="predicted"/>
<gene>
    <name evidence="5" type="ORF">AW171_hschr31452</name>
</gene>
<dbReference type="OrthoDB" id="1696305at2759"/>
<dbReference type="InterPro" id="IPR027417">
    <property type="entry name" value="P-loop_NTPase"/>
</dbReference>
<dbReference type="GeneID" id="28722817"/>
<dbReference type="STRING" id="45286.A0A109UYR5"/>
<evidence type="ECO:0000256" key="3">
    <source>
        <dbReference type="ARBA" id="ARBA00031834"/>
    </source>
</evidence>
<dbReference type="SUPFAM" id="SSF52540">
    <property type="entry name" value="P-loop containing nucleoside triphosphate hydrolases"/>
    <property type="match status" value="1"/>
</dbReference>
<organism evidence="5 6">
    <name type="scientific">Eremothecium sinecaudum</name>
    <dbReference type="NCBI Taxonomy" id="45286"/>
    <lineage>
        <taxon>Eukaryota</taxon>
        <taxon>Fungi</taxon>
        <taxon>Dikarya</taxon>
        <taxon>Ascomycota</taxon>
        <taxon>Saccharomycotina</taxon>
        <taxon>Saccharomycetes</taxon>
        <taxon>Saccharomycetales</taxon>
        <taxon>Saccharomycetaceae</taxon>
        <taxon>Eremothecium</taxon>
    </lineage>
</organism>
<evidence type="ECO:0000313" key="6">
    <source>
        <dbReference type="Proteomes" id="UP000243052"/>
    </source>
</evidence>
<protein>
    <recommendedName>
        <fullName evidence="1">Genetic interactor of prohibitins 3, mitochondrial</fullName>
    </recommendedName>
    <alternativeName>
        <fullName evidence="3">Found in mitochondrial proteome protein 38</fullName>
    </alternativeName>
</protein>
<name>A0A109UYR5_9SACH</name>
<accession>A0A109UYR5</accession>
<dbReference type="GO" id="GO:0005739">
    <property type="term" value="C:mitochondrion"/>
    <property type="evidence" value="ECO:0007669"/>
    <property type="project" value="TreeGrafter"/>
</dbReference>
<dbReference type="InterPro" id="IPR050896">
    <property type="entry name" value="Mito_lipid_metab_GTPase"/>
</dbReference>
<dbReference type="GO" id="GO:0005525">
    <property type="term" value="F:GTP binding"/>
    <property type="evidence" value="ECO:0007669"/>
    <property type="project" value="InterPro"/>
</dbReference>
<sequence length="552" mass="63401">MLRSCISIINKHRFISCKLCGTEIQSINPKAPGYYSPPKQISERPNAAKALSEIKYLLFSQDIQNLKLSEEGYYKKDLQSKIPERVSCKVCHEAQHKNSYRVEDFPSRSFEDVKQLVPRDANIYHIAPLTDFPLNVDRSILRLDGRGCNLLFSKSDNILSKSGRMTHKAKEFFTAYFKEELGVKVRNVVVFSSTKNWNIPSVLNSLTNNSCLLGRPNVGKSSLINALLKTAGPEGYRMETKNHIQVPHDYIPSKNEIYKFNEAGVCNIPNFTRNIQTYKFEGKTLHDLPGYEDFSHSTYYSTLLQKQYLEDIRKTSKFDTNKLEKMRYISLLGNGNACYTVNGLFYLIPPPSTTNQLISFIPGTVMMYKNLDSALDVAHKAITEDKHSRRRDYPIKPFLTDKKNFVRHVIPPFQGSIEIVFKDIGYMRLRSVGKYQFTGLYEIWVPKGIEVCIREPLATLIQGVTESKGSSKNKAPVYSRNKPVVSSTYIMDPAEEDTFKRMGEMFLERRDISASRILNEDPMQLVSKRWDSSPNLYWHYSWNDSKKNSTPL</sequence>
<keyword evidence="2" id="KW-0809">Transit peptide</keyword>
<dbReference type="EMBL" id="CP014243">
    <property type="protein sequence ID" value="AMD19612.1"/>
    <property type="molecule type" value="Genomic_DNA"/>
</dbReference>
<dbReference type="PANTHER" id="PTHR46434">
    <property type="entry name" value="GENETIC INTERACTOR OF PROHIBITINS 3, MITOCHONDRIAL"/>
    <property type="match status" value="1"/>
</dbReference>
<keyword evidence="6" id="KW-1185">Reference proteome</keyword>
<dbReference type="Gene3D" id="3.40.50.300">
    <property type="entry name" value="P-loop containing nucleotide triphosphate hydrolases"/>
    <property type="match status" value="1"/>
</dbReference>
<dbReference type="Proteomes" id="UP000243052">
    <property type="component" value="Chromosome iii"/>
</dbReference>
<dbReference type="Pfam" id="PF01926">
    <property type="entry name" value="MMR_HSR1"/>
    <property type="match status" value="1"/>
</dbReference>
<evidence type="ECO:0000256" key="1">
    <source>
        <dbReference type="ARBA" id="ARBA00018901"/>
    </source>
</evidence>
<evidence type="ECO:0000259" key="4">
    <source>
        <dbReference type="Pfam" id="PF01926"/>
    </source>
</evidence>
<dbReference type="AlphaFoldDB" id="A0A109UYR5"/>
<evidence type="ECO:0000313" key="5">
    <source>
        <dbReference type="EMBL" id="AMD19612.1"/>
    </source>
</evidence>
<dbReference type="RefSeq" id="XP_017986608.1">
    <property type="nucleotide sequence ID" value="XM_018131504.1"/>
</dbReference>
<feature type="domain" description="G" evidence="4">
    <location>
        <begin position="211"/>
        <end position="230"/>
    </location>
</feature>